<feature type="region of interest" description="Disordered" evidence="1">
    <location>
        <begin position="18"/>
        <end position="37"/>
    </location>
</feature>
<gene>
    <name evidence="2" type="ORF">BaRGS_00038220</name>
</gene>
<evidence type="ECO:0000313" key="2">
    <source>
        <dbReference type="EMBL" id="KAK7463211.1"/>
    </source>
</evidence>
<dbReference type="Proteomes" id="UP001519460">
    <property type="component" value="Unassembled WGS sequence"/>
</dbReference>
<dbReference type="EMBL" id="JACVVK020000607">
    <property type="protein sequence ID" value="KAK7463211.1"/>
    <property type="molecule type" value="Genomic_DNA"/>
</dbReference>
<accession>A0ABD0J6R4</accession>
<feature type="non-terminal residue" evidence="2">
    <location>
        <position position="81"/>
    </location>
</feature>
<proteinExistence type="predicted"/>
<keyword evidence="3" id="KW-1185">Reference proteome</keyword>
<comment type="caution">
    <text evidence="2">The sequence shown here is derived from an EMBL/GenBank/DDBJ whole genome shotgun (WGS) entry which is preliminary data.</text>
</comment>
<evidence type="ECO:0000313" key="3">
    <source>
        <dbReference type="Proteomes" id="UP001519460"/>
    </source>
</evidence>
<reference evidence="2 3" key="1">
    <citation type="journal article" date="2023" name="Sci. Data">
        <title>Genome assembly of the Korean intertidal mud-creeper Batillaria attramentaria.</title>
        <authorList>
            <person name="Patra A.K."/>
            <person name="Ho P.T."/>
            <person name="Jun S."/>
            <person name="Lee S.J."/>
            <person name="Kim Y."/>
            <person name="Won Y.J."/>
        </authorList>
    </citation>
    <scope>NUCLEOTIDE SEQUENCE [LARGE SCALE GENOMIC DNA]</scope>
    <source>
        <strain evidence="2">Wonlab-2016</strain>
    </source>
</reference>
<evidence type="ECO:0000256" key="1">
    <source>
        <dbReference type="SAM" id="MobiDB-lite"/>
    </source>
</evidence>
<sequence length="81" mass="8487">MVLGDGVWSSSLTSHAAVEAGGTGRPCRPKPKPAPPLQRGGAACLFWGIWRSDVDACGGQNHGKRGFLFVCCVAPQVSYSQ</sequence>
<protein>
    <submittedName>
        <fullName evidence="2">Uncharacterized protein</fullName>
    </submittedName>
</protein>
<dbReference type="AlphaFoldDB" id="A0ABD0J6R4"/>
<organism evidence="2 3">
    <name type="scientific">Batillaria attramentaria</name>
    <dbReference type="NCBI Taxonomy" id="370345"/>
    <lineage>
        <taxon>Eukaryota</taxon>
        <taxon>Metazoa</taxon>
        <taxon>Spiralia</taxon>
        <taxon>Lophotrochozoa</taxon>
        <taxon>Mollusca</taxon>
        <taxon>Gastropoda</taxon>
        <taxon>Caenogastropoda</taxon>
        <taxon>Sorbeoconcha</taxon>
        <taxon>Cerithioidea</taxon>
        <taxon>Batillariidae</taxon>
        <taxon>Batillaria</taxon>
    </lineage>
</organism>
<name>A0ABD0J6R4_9CAEN</name>